<protein>
    <submittedName>
        <fullName evidence="2">Uncharacterized protein</fullName>
    </submittedName>
</protein>
<sequence length="93" mass="10440">MANLNHCMHPSHPRVLTPTLYLIRTGLGEDFRENRKIFVCIRALPGRRHVRRVRSAARPDASGDSSGGYANVTGHVPAMQRDRLCSMAVFIKK</sequence>
<proteinExistence type="predicted"/>
<evidence type="ECO:0000313" key="2">
    <source>
        <dbReference type="EMBL" id="GBP65730.1"/>
    </source>
</evidence>
<reference evidence="2 3" key="1">
    <citation type="journal article" date="2019" name="Commun. Biol.">
        <title>The bagworm genome reveals a unique fibroin gene that provides high tensile strength.</title>
        <authorList>
            <person name="Kono N."/>
            <person name="Nakamura H."/>
            <person name="Ohtoshi R."/>
            <person name="Tomita M."/>
            <person name="Numata K."/>
            <person name="Arakawa K."/>
        </authorList>
    </citation>
    <scope>NUCLEOTIDE SEQUENCE [LARGE SCALE GENOMIC DNA]</scope>
</reference>
<dbReference type="Proteomes" id="UP000299102">
    <property type="component" value="Unassembled WGS sequence"/>
</dbReference>
<evidence type="ECO:0000256" key="1">
    <source>
        <dbReference type="SAM" id="MobiDB-lite"/>
    </source>
</evidence>
<organism evidence="2 3">
    <name type="scientific">Eumeta variegata</name>
    <name type="common">Bagworm moth</name>
    <name type="synonym">Eumeta japonica</name>
    <dbReference type="NCBI Taxonomy" id="151549"/>
    <lineage>
        <taxon>Eukaryota</taxon>
        <taxon>Metazoa</taxon>
        <taxon>Ecdysozoa</taxon>
        <taxon>Arthropoda</taxon>
        <taxon>Hexapoda</taxon>
        <taxon>Insecta</taxon>
        <taxon>Pterygota</taxon>
        <taxon>Neoptera</taxon>
        <taxon>Endopterygota</taxon>
        <taxon>Lepidoptera</taxon>
        <taxon>Glossata</taxon>
        <taxon>Ditrysia</taxon>
        <taxon>Tineoidea</taxon>
        <taxon>Psychidae</taxon>
        <taxon>Oiketicinae</taxon>
        <taxon>Eumeta</taxon>
    </lineage>
</organism>
<gene>
    <name evidence="2" type="ORF">EVAR_48433_1</name>
</gene>
<keyword evidence="3" id="KW-1185">Reference proteome</keyword>
<feature type="region of interest" description="Disordered" evidence="1">
    <location>
        <begin position="54"/>
        <end position="74"/>
    </location>
</feature>
<comment type="caution">
    <text evidence="2">The sequence shown here is derived from an EMBL/GenBank/DDBJ whole genome shotgun (WGS) entry which is preliminary data.</text>
</comment>
<accession>A0A4C1XRE1</accession>
<evidence type="ECO:0000313" key="3">
    <source>
        <dbReference type="Proteomes" id="UP000299102"/>
    </source>
</evidence>
<name>A0A4C1XRE1_EUMVA</name>
<dbReference type="AlphaFoldDB" id="A0A4C1XRE1"/>
<dbReference type="EMBL" id="BGZK01000937">
    <property type="protein sequence ID" value="GBP65730.1"/>
    <property type="molecule type" value="Genomic_DNA"/>
</dbReference>